<gene>
    <name evidence="6" type="ORF">K2173_010916</name>
</gene>
<name>A0AAV8T007_9ROSI</name>
<evidence type="ECO:0000256" key="2">
    <source>
        <dbReference type="ARBA" id="ARBA00022618"/>
    </source>
</evidence>
<evidence type="ECO:0000256" key="1">
    <source>
        <dbReference type="ARBA" id="ARBA00011177"/>
    </source>
</evidence>
<dbReference type="EMBL" id="JAIWQS010000007">
    <property type="protein sequence ID" value="KAJ8760060.1"/>
    <property type="molecule type" value="Genomic_DNA"/>
</dbReference>
<protein>
    <recommendedName>
        <fullName evidence="4">B-like cyclin</fullName>
    </recommendedName>
</protein>
<dbReference type="PANTHER" id="PTHR10177">
    <property type="entry name" value="CYCLINS"/>
    <property type="match status" value="1"/>
</dbReference>
<evidence type="ECO:0000313" key="6">
    <source>
        <dbReference type="EMBL" id="KAJ8760060.1"/>
    </source>
</evidence>
<evidence type="ECO:0000256" key="3">
    <source>
        <dbReference type="ARBA" id="ARBA00023306"/>
    </source>
</evidence>
<dbReference type="Proteomes" id="UP001159364">
    <property type="component" value="Linkage Group LG07"/>
</dbReference>
<dbReference type="Gene3D" id="1.10.472.10">
    <property type="entry name" value="Cyclin-like"/>
    <property type="match status" value="2"/>
</dbReference>
<dbReference type="SUPFAM" id="SSF47954">
    <property type="entry name" value="Cyclin-like"/>
    <property type="match status" value="1"/>
</dbReference>
<evidence type="ECO:0000259" key="5">
    <source>
        <dbReference type="Pfam" id="PF00134"/>
    </source>
</evidence>
<comment type="caution">
    <text evidence="6">The sequence shown here is derived from an EMBL/GenBank/DDBJ whole genome shotgun (WGS) entry which is preliminary data.</text>
</comment>
<accession>A0AAV8T007</accession>
<dbReference type="GO" id="GO:0051301">
    <property type="term" value="P:cell division"/>
    <property type="evidence" value="ECO:0007669"/>
    <property type="project" value="UniProtKB-KW"/>
</dbReference>
<keyword evidence="3" id="KW-0131">Cell cycle</keyword>
<sequence length="194" mass="22078">MWAACGVAIKPKEDIVDIDAKDTDNDLAGVEYVEDIYKFYKLVENENRPCNYMNSQPEINAKMRAILVDWLIDVHQKFEVATLVACKHEEIWAPEVNDLVCISDSAYSHEQILVMEKTIPRKLGWTLTVPTQFIKASIPDTKGLCWTAGFLPLKSCRKQTSDYVEEILESIKRSCCSTSTSEMSTFWSPFLLQG</sequence>
<organism evidence="6 7">
    <name type="scientific">Erythroxylum novogranatense</name>
    <dbReference type="NCBI Taxonomy" id="1862640"/>
    <lineage>
        <taxon>Eukaryota</taxon>
        <taxon>Viridiplantae</taxon>
        <taxon>Streptophyta</taxon>
        <taxon>Embryophyta</taxon>
        <taxon>Tracheophyta</taxon>
        <taxon>Spermatophyta</taxon>
        <taxon>Magnoliopsida</taxon>
        <taxon>eudicotyledons</taxon>
        <taxon>Gunneridae</taxon>
        <taxon>Pentapetalae</taxon>
        <taxon>rosids</taxon>
        <taxon>fabids</taxon>
        <taxon>Malpighiales</taxon>
        <taxon>Erythroxylaceae</taxon>
        <taxon>Erythroxylum</taxon>
    </lineage>
</organism>
<keyword evidence="2" id="KW-0132">Cell division</keyword>
<evidence type="ECO:0000256" key="4">
    <source>
        <dbReference type="ARBA" id="ARBA00032263"/>
    </source>
</evidence>
<dbReference type="InterPro" id="IPR006671">
    <property type="entry name" value="Cyclin_N"/>
</dbReference>
<feature type="domain" description="Cyclin N-terminal" evidence="5">
    <location>
        <begin position="81"/>
        <end position="127"/>
    </location>
</feature>
<reference evidence="6 7" key="1">
    <citation type="submission" date="2021-09" db="EMBL/GenBank/DDBJ databases">
        <title>Genomic insights and catalytic innovation underlie evolution of tropane alkaloids biosynthesis.</title>
        <authorList>
            <person name="Wang Y.-J."/>
            <person name="Tian T."/>
            <person name="Huang J.-P."/>
            <person name="Huang S.-X."/>
        </authorList>
    </citation>
    <scope>NUCLEOTIDE SEQUENCE [LARGE SCALE GENOMIC DNA]</scope>
    <source>
        <strain evidence="6">KIB-2018</strain>
        <tissue evidence="6">Leaf</tissue>
    </source>
</reference>
<proteinExistence type="predicted"/>
<keyword evidence="7" id="KW-1185">Reference proteome</keyword>
<comment type="subunit">
    <text evidence="1">Interacts with the CDC2 protein kinase to form a serine/threonine kinase holoenzyme complex also known as maturation promoting factor (MPF). The cyclin subunit imparts substrate specificity to the complex.</text>
</comment>
<dbReference type="InterPro" id="IPR039361">
    <property type="entry name" value="Cyclin"/>
</dbReference>
<evidence type="ECO:0000313" key="7">
    <source>
        <dbReference type="Proteomes" id="UP001159364"/>
    </source>
</evidence>
<dbReference type="Pfam" id="PF00134">
    <property type="entry name" value="Cyclin_N"/>
    <property type="match status" value="1"/>
</dbReference>
<dbReference type="InterPro" id="IPR036915">
    <property type="entry name" value="Cyclin-like_sf"/>
</dbReference>
<dbReference type="AlphaFoldDB" id="A0AAV8T007"/>